<organism evidence="1">
    <name type="scientific">gut metagenome</name>
    <dbReference type="NCBI Taxonomy" id="749906"/>
    <lineage>
        <taxon>unclassified sequences</taxon>
        <taxon>metagenomes</taxon>
        <taxon>organismal metagenomes</taxon>
    </lineage>
</organism>
<proteinExistence type="predicted"/>
<accession>J9G7Y8</accession>
<comment type="caution">
    <text evidence="1">The sequence shown here is derived from an EMBL/GenBank/DDBJ whole genome shotgun (WGS) entry which is preliminary data.</text>
</comment>
<sequence length="57" mass="6407">MVPLRASFSFFPDSTRCTMNWSVHQYQKPMMAEPINAPNQGKLGSLLLRISSVIVLP</sequence>
<gene>
    <name evidence="1" type="ORF">EVA_13984</name>
</gene>
<evidence type="ECO:0000313" key="1">
    <source>
        <dbReference type="EMBL" id="EJW97907.1"/>
    </source>
</evidence>
<protein>
    <submittedName>
        <fullName evidence="1">Uncharacterized protein</fullName>
    </submittedName>
</protein>
<name>J9G7Y8_9ZZZZ</name>
<reference evidence="1" key="1">
    <citation type="journal article" date="2012" name="PLoS ONE">
        <title>Gene sets for utilization of primary and secondary nutrition supplies in the distal gut of endangered iberian lynx.</title>
        <authorList>
            <person name="Alcaide M."/>
            <person name="Messina E."/>
            <person name="Richter M."/>
            <person name="Bargiela R."/>
            <person name="Peplies J."/>
            <person name="Huws S.A."/>
            <person name="Newbold C.J."/>
            <person name="Golyshin P.N."/>
            <person name="Simon M.A."/>
            <person name="Lopez G."/>
            <person name="Yakimov M.M."/>
            <person name="Ferrer M."/>
        </authorList>
    </citation>
    <scope>NUCLEOTIDE SEQUENCE</scope>
</reference>
<dbReference type="AlphaFoldDB" id="J9G7Y8"/>
<dbReference type="EMBL" id="AMCI01004524">
    <property type="protein sequence ID" value="EJW97907.1"/>
    <property type="molecule type" value="Genomic_DNA"/>
</dbReference>